<dbReference type="Proteomes" id="UP001175227">
    <property type="component" value="Unassembled WGS sequence"/>
</dbReference>
<evidence type="ECO:0000313" key="2">
    <source>
        <dbReference type="Proteomes" id="UP001175227"/>
    </source>
</evidence>
<accession>A0AA39U2L6</accession>
<protein>
    <submittedName>
        <fullName evidence="1">Uncharacterized protein</fullName>
    </submittedName>
</protein>
<keyword evidence="2" id="KW-1185">Reference proteome</keyword>
<dbReference type="AlphaFoldDB" id="A0AA39U2L6"/>
<dbReference type="EMBL" id="JAUEPR010000089">
    <property type="protein sequence ID" value="KAK0465795.1"/>
    <property type="molecule type" value="Genomic_DNA"/>
</dbReference>
<gene>
    <name evidence="1" type="ORF">IW261DRAFT_1124725</name>
</gene>
<name>A0AA39U2L6_9AGAR</name>
<comment type="caution">
    <text evidence="1">The sequence shown here is derived from an EMBL/GenBank/DDBJ whole genome shotgun (WGS) entry which is preliminary data.</text>
</comment>
<reference evidence="1" key="1">
    <citation type="submission" date="2023-06" db="EMBL/GenBank/DDBJ databases">
        <authorList>
            <consortium name="Lawrence Berkeley National Laboratory"/>
            <person name="Ahrendt S."/>
            <person name="Sahu N."/>
            <person name="Indic B."/>
            <person name="Wong-Bajracharya J."/>
            <person name="Merenyi Z."/>
            <person name="Ke H.-M."/>
            <person name="Monk M."/>
            <person name="Kocsube S."/>
            <person name="Drula E."/>
            <person name="Lipzen A."/>
            <person name="Balint B."/>
            <person name="Henrissat B."/>
            <person name="Andreopoulos B."/>
            <person name="Martin F.M."/>
            <person name="Harder C.B."/>
            <person name="Rigling D."/>
            <person name="Ford K.L."/>
            <person name="Foster G.D."/>
            <person name="Pangilinan J."/>
            <person name="Papanicolaou A."/>
            <person name="Barry K."/>
            <person name="LaButti K."/>
            <person name="Viragh M."/>
            <person name="Koriabine M."/>
            <person name="Yan M."/>
            <person name="Riley R."/>
            <person name="Champramary S."/>
            <person name="Plett K.L."/>
            <person name="Tsai I.J."/>
            <person name="Slot J."/>
            <person name="Sipos G."/>
            <person name="Plett J."/>
            <person name="Nagy L.G."/>
            <person name="Grigoriev I.V."/>
        </authorList>
    </citation>
    <scope>NUCLEOTIDE SEQUENCE</scope>
    <source>
        <strain evidence="1">ICMP 16352</strain>
    </source>
</reference>
<proteinExistence type="predicted"/>
<organism evidence="1 2">
    <name type="scientific">Armillaria novae-zelandiae</name>
    <dbReference type="NCBI Taxonomy" id="153914"/>
    <lineage>
        <taxon>Eukaryota</taxon>
        <taxon>Fungi</taxon>
        <taxon>Dikarya</taxon>
        <taxon>Basidiomycota</taxon>
        <taxon>Agaricomycotina</taxon>
        <taxon>Agaricomycetes</taxon>
        <taxon>Agaricomycetidae</taxon>
        <taxon>Agaricales</taxon>
        <taxon>Marasmiineae</taxon>
        <taxon>Physalacriaceae</taxon>
        <taxon>Armillaria</taxon>
    </lineage>
</organism>
<evidence type="ECO:0000313" key="1">
    <source>
        <dbReference type="EMBL" id="KAK0465795.1"/>
    </source>
</evidence>
<sequence length="267" mass="30565">MRFPEASRINVAYTTLGHDGSREESWFNAAWPPHEFQKRIGEDFRIFVVHPVLSRFARIPNDPSIKNKYYGVYNAILTDECFTEGIFFVEPQYALPVAQIGDVGAIDFVITFVVEVDDIPVPSLEIKPPTYLRLVSAKAEADSQMRSTFFHLYSLCRTPRLYGISAIGKRYSIYVMDTARDWRCRVRALPESRWDLDITTEKGYERFMAVVADVKQMVREFHDFPSPGRKVGQTKKSSDIDKDNVDVANVAYLHQVSPVIAIFLGPR</sequence>